<sequence>MYTKWCIVGKGGPDWLSDFQSYQFEPGVLVVGGTPMKKNEPQVVQVPAGVDIQIRFAAKGYRRRWCPIFTGTINVKQGQTFDLGRLTIEPEVPIHVQVIDSTGNPIIGIAVAHMDVTGRDIVVLPPVTDANGIAKFMVPPYYKARFSVGYRDKHNKYISESITYETNGPQDANSIFTLQISDEMLYQLFK</sequence>
<protein>
    <submittedName>
        <fullName evidence="1">Uncharacterized protein</fullName>
    </submittedName>
</protein>
<reference evidence="1" key="1">
    <citation type="journal article" date="2014" name="Front. Microbiol.">
        <title>High frequency of phylogenetically diverse reductive dehalogenase-homologous genes in deep subseafloor sedimentary metagenomes.</title>
        <authorList>
            <person name="Kawai M."/>
            <person name="Futagami T."/>
            <person name="Toyoda A."/>
            <person name="Takaki Y."/>
            <person name="Nishi S."/>
            <person name="Hori S."/>
            <person name="Arai W."/>
            <person name="Tsubouchi T."/>
            <person name="Morono Y."/>
            <person name="Uchiyama I."/>
            <person name="Ito T."/>
            <person name="Fujiyama A."/>
            <person name="Inagaki F."/>
            <person name="Takami H."/>
        </authorList>
    </citation>
    <scope>NUCLEOTIDE SEQUENCE</scope>
    <source>
        <strain evidence="1">Expedition CK06-06</strain>
    </source>
</reference>
<organism evidence="1">
    <name type="scientific">marine sediment metagenome</name>
    <dbReference type="NCBI Taxonomy" id="412755"/>
    <lineage>
        <taxon>unclassified sequences</taxon>
        <taxon>metagenomes</taxon>
        <taxon>ecological metagenomes</taxon>
    </lineage>
</organism>
<proteinExistence type="predicted"/>
<dbReference type="AlphaFoldDB" id="X1IS53"/>
<evidence type="ECO:0000313" key="1">
    <source>
        <dbReference type="EMBL" id="GAH85286.1"/>
    </source>
</evidence>
<comment type="caution">
    <text evidence="1">The sequence shown here is derived from an EMBL/GenBank/DDBJ whole genome shotgun (WGS) entry which is preliminary data.</text>
</comment>
<gene>
    <name evidence="1" type="ORF">S03H2_63484</name>
</gene>
<dbReference type="EMBL" id="BARU01041143">
    <property type="protein sequence ID" value="GAH85286.1"/>
    <property type="molecule type" value="Genomic_DNA"/>
</dbReference>
<name>X1IS53_9ZZZZ</name>
<accession>X1IS53</accession>